<dbReference type="Proteomes" id="UP001164250">
    <property type="component" value="Chromosome 4"/>
</dbReference>
<protein>
    <submittedName>
        <fullName evidence="1">Uncharacterized protein</fullName>
    </submittedName>
</protein>
<accession>A0ACC1BJW1</accession>
<evidence type="ECO:0000313" key="1">
    <source>
        <dbReference type="EMBL" id="KAJ0099222.1"/>
    </source>
</evidence>
<sequence>MVMLRRKIWLSIVVVSIISAGVEGRTLLSKEEEDEEIEQQLKALNKPALKTIKTEHGDIFDCVDIYKQPAFDHPLLKNHTIQMEPSSFPEELKRQGTPLSSSNFMKMKLRGTSCPRGTVPIPRIQKEDLIRLKSLSQRKEAYFNSNNDDSSTQIADCNIQAHPNKSFSGGSALFSVYNPILTSKDDYSATTLWVQNFNDEQYNSIEVGWTVDPVLYGDSITRLYTRWTADSGRRARTGCYNILCPGFVQVGPYPVSQVLLPIIHDPHGGSVLDVVVFKDIKTKNWWFARPESKTAIGYWPASLFNIMKDEAHRIAWGGQTYSPKDDGGVEMGSGLFLSKQELKTCFAAKLQFVDETNHYMNPSPYKVETYTSNPNCYGLEYRGYTGPALEFDVLFGGPGGLKCRK</sequence>
<organism evidence="1 2">
    <name type="scientific">Pistacia atlantica</name>
    <dbReference type="NCBI Taxonomy" id="434234"/>
    <lineage>
        <taxon>Eukaryota</taxon>
        <taxon>Viridiplantae</taxon>
        <taxon>Streptophyta</taxon>
        <taxon>Embryophyta</taxon>
        <taxon>Tracheophyta</taxon>
        <taxon>Spermatophyta</taxon>
        <taxon>Magnoliopsida</taxon>
        <taxon>eudicotyledons</taxon>
        <taxon>Gunneridae</taxon>
        <taxon>Pentapetalae</taxon>
        <taxon>rosids</taxon>
        <taxon>malvids</taxon>
        <taxon>Sapindales</taxon>
        <taxon>Anacardiaceae</taxon>
        <taxon>Pistacia</taxon>
    </lineage>
</organism>
<name>A0ACC1BJW1_9ROSI</name>
<proteinExistence type="predicted"/>
<keyword evidence="2" id="KW-1185">Reference proteome</keyword>
<dbReference type="EMBL" id="CM047900">
    <property type="protein sequence ID" value="KAJ0099222.1"/>
    <property type="molecule type" value="Genomic_DNA"/>
</dbReference>
<reference evidence="2" key="1">
    <citation type="journal article" date="2023" name="G3 (Bethesda)">
        <title>Genome assembly and association tests identify interacting loci associated with vigor, precocity, and sex in interspecific pistachio rootstocks.</title>
        <authorList>
            <person name="Palmer W."/>
            <person name="Jacygrad E."/>
            <person name="Sagayaradj S."/>
            <person name="Cavanaugh K."/>
            <person name="Han R."/>
            <person name="Bertier L."/>
            <person name="Beede B."/>
            <person name="Kafkas S."/>
            <person name="Golino D."/>
            <person name="Preece J."/>
            <person name="Michelmore R."/>
        </authorList>
    </citation>
    <scope>NUCLEOTIDE SEQUENCE [LARGE SCALE GENOMIC DNA]</scope>
</reference>
<comment type="caution">
    <text evidence="1">The sequence shown here is derived from an EMBL/GenBank/DDBJ whole genome shotgun (WGS) entry which is preliminary data.</text>
</comment>
<evidence type="ECO:0000313" key="2">
    <source>
        <dbReference type="Proteomes" id="UP001164250"/>
    </source>
</evidence>
<gene>
    <name evidence="1" type="ORF">Patl1_22211</name>
</gene>